<evidence type="ECO:0000313" key="1">
    <source>
        <dbReference type="EMBL" id="KAJ2973922.1"/>
    </source>
</evidence>
<keyword evidence="2" id="KW-1185">Reference proteome</keyword>
<dbReference type="Proteomes" id="UP001143910">
    <property type="component" value="Unassembled WGS sequence"/>
</dbReference>
<name>A0ACC1N4U9_9HYPO</name>
<reference evidence="1" key="1">
    <citation type="submission" date="2022-08" db="EMBL/GenBank/DDBJ databases">
        <title>Genome Sequence of Lecanicillium fungicola.</title>
        <authorList>
            <person name="Buettner E."/>
        </authorList>
    </citation>
    <scope>NUCLEOTIDE SEQUENCE</scope>
    <source>
        <strain evidence="1">Babe33</strain>
    </source>
</reference>
<dbReference type="EMBL" id="JANJQO010000899">
    <property type="protein sequence ID" value="KAJ2973922.1"/>
    <property type="molecule type" value="Genomic_DNA"/>
</dbReference>
<sequence>MTTNVATFVGAGNVAALLSSATVPLPSALVSRANEMESTLPHCAVPCFQQYCASYEDSCLCGPDKDEIDKCVLVSCSLPESIFTRNVTETTCHTPVRNRIVKFNTMIIAMSASTLVFIIARLLYVQFFSAKRRLNTEDWTIILAVALGLPSIGLTIFGLTAHGMGKDVWGLERASLIAFGRYFYAIQIIYILLMLLVKLTLTFFYLNIFFGRGIRMLLWATVIFHVAAAISFTVVIITQCLPVSFQWEKYNFINDDSVQGHCFNINVAGWANSALNVASDIWLLAIPLFQIHKLNLHWKKKLGAALMFLTGASVTVVSFLRLASVRHYASTSNPTWDQWDIVWWSTIEVEVGLICTCLPAMRLILVRLAPQVFGAEPGNSTLTLNRISSRSTRHTRLDEDEEAALPNKRSSTLATSSCTTSPKQPEATAYSWRVDSHSRGSIGTEDHHHDVWHEEDGLQRPVRVQRSSIS</sequence>
<comment type="caution">
    <text evidence="1">The sequence shown here is derived from an EMBL/GenBank/DDBJ whole genome shotgun (WGS) entry which is preliminary data.</text>
</comment>
<organism evidence="1 2">
    <name type="scientific">Zarea fungicola</name>
    <dbReference type="NCBI Taxonomy" id="93591"/>
    <lineage>
        <taxon>Eukaryota</taxon>
        <taxon>Fungi</taxon>
        <taxon>Dikarya</taxon>
        <taxon>Ascomycota</taxon>
        <taxon>Pezizomycotina</taxon>
        <taxon>Sordariomycetes</taxon>
        <taxon>Hypocreomycetidae</taxon>
        <taxon>Hypocreales</taxon>
        <taxon>Cordycipitaceae</taxon>
        <taxon>Zarea</taxon>
    </lineage>
</organism>
<gene>
    <name evidence="1" type="ORF">NQ176_g6329</name>
</gene>
<accession>A0ACC1N4U9</accession>
<protein>
    <submittedName>
        <fullName evidence="1">Uncharacterized protein</fullName>
    </submittedName>
</protein>
<evidence type="ECO:0000313" key="2">
    <source>
        <dbReference type="Proteomes" id="UP001143910"/>
    </source>
</evidence>
<proteinExistence type="predicted"/>